<organism evidence="9 10">
    <name type="scientific">Chryseobacterium formosus</name>
    <dbReference type="NCBI Taxonomy" id="1537363"/>
    <lineage>
        <taxon>Bacteria</taxon>
        <taxon>Pseudomonadati</taxon>
        <taxon>Bacteroidota</taxon>
        <taxon>Flavobacteriia</taxon>
        <taxon>Flavobacteriales</taxon>
        <taxon>Weeksellaceae</taxon>
        <taxon>Chryseobacterium group</taxon>
        <taxon>Chryseobacterium</taxon>
    </lineage>
</organism>
<reference evidence="9" key="1">
    <citation type="submission" date="2022-10" db="EMBL/GenBank/DDBJ databases">
        <title>Chryseobacterium sp. nov., a novel bacterial species.</title>
        <authorList>
            <person name="Cao Y."/>
        </authorList>
    </citation>
    <scope>NUCLEOTIDE SEQUENCE</scope>
    <source>
        <strain evidence="9">CCTCC AB2015118</strain>
    </source>
</reference>
<sequence length="233" mass="26855">MWDGAINHIEVQALAPISDKKEMAESLENVIKKLQGKKMYRTLFYKAFTDSTITGQHLLKALAQFQLTLVSANSIYDKVKSGTENFTEKEQKGYELFKRNCNSCHQEPLFSSYKFANNGLPKDSYLKDIGRMGVTQRKEDNLMFKIPSLRNLSYSYPYMHDGRFTRLSQVIDHYTKGIQSNSKVSKELAKKIVLSDNDKVDLIAFLLTLNDREFVKNSDFQFPKEILQQPEGK</sequence>
<feature type="domain" description="Cytochrome c" evidence="8">
    <location>
        <begin position="88"/>
        <end position="210"/>
    </location>
</feature>
<accession>A0ABT3XTV4</accession>
<keyword evidence="4" id="KW-0732">Signal</keyword>
<evidence type="ECO:0000256" key="2">
    <source>
        <dbReference type="ARBA" id="ARBA00022617"/>
    </source>
</evidence>
<dbReference type="Gene3D" id="1.10.760.10">
    <property type="entry name" value="Cytochrome c-like domain"/>
    <property type="match status" value="2"/>
</dbReference>
<dbReference type="PANTHER" id="PTHR30600">
    <property type="entry name" value="CYTOCHROME C PEROXIDASE-RELATED"/>
    <property type="match status" value="1"/>
</dbReference>
<proteinExistence type="predicted"/>
<gene>
    <name evidence="9" type="ORF">OF897_09165</name>
</gene>
<dbReference type="PANTHER" id="PTHR30600:SF10">
    <property type="entry name" value="BLL6722 PROTEIN"/>
    <property type="match status" value="1"/>
</dbReference>
<evidence type="ECO:0000313" key="9">
    <source>
        <dbReference type="EMBL" id="MCX8524094.1"/>
    </source>
</evidence>
<name>A0ABT3XTV4_9FLAO</name>
<evidence type="ECO:0000256" key="7">
    <source>
        <dbReference type="PROSITE-ProRule" id="PRU00433"/>
    </source>
</evidence>
<comment type="subcellular location">
    <subcellularLocation>
        <location evidence="1">Cell envelope</location>
    </subcellularLocation>
</comment>
<dbReference type="Proteomes" id="UP001073122">
    <property type="component" value="Unassembled WGS sequence"/>
</dbReference>
<dbReference type="SUPFAM" id="SSF46626">
    <property type="entry name" value="Cytochrome c"/>
    <property type="match status" value="2"/>
</dbReference>
<evidence type="ECO:0000256" key="1">
    <source>
        <dbReference type="ARBA" id="ARBA00004196"/>
    </source>
</evidence>
<evidence type="ECO:0000256" key="4">
    <source>
        <dbReference type="ARBA" id="ARBA00022729"/>
    </source>
</evidence>
<keyword evidence="10" id="KW-1185">Reference proteome</keyword>
<dbReference type="EMBL" id="JAOVZW010000010">
    <property type="protein sequence ID" value="MCX8524094.1"/>
    <property type="molecule type" value="Genomic_DNA"/>
</dbReference>
<dbReference type="InterPro" id="IPR004852">
    <property type="entry name" value="Di-haem_cyt_c_peroxidsae"/>
</dbReference>
<keyword evidence="3 7" id="KW-0479">Metal-binding</keyword>
<keyword evidence="2 7" id="KW-0349">Heme</keyword>
<dbReference type="InterPro" id="IPR009056">
    <property type="entry name" value="Cyt_c-like_dom"/>
</dbReference>
<dbReference type="InterPro" id="IPR036909">
    <property type="entry name" value="Cyt_c-like_dom_sf"/>
</dbReference>
<evidence type="ECO:0000259" key="8">
    <source>
        <dbReference type="PROSITE" id="PS51007"/>
    </source>
</evidence>
<keyword evidence="5" id="KW-0560">Oxidoreductase</keyword>
<dbReference type="PROSITE" id="PS51007">
    <property type="entry name" value="CYTC"/>
    <property type="match status" value="1"/>
</dbReference>
<evidence type="ECO:0000256" key="6">
    <source>
        <dbReference type="ARBA" id="ARBA00023004"/>
    </source>
</evidence>
<evidence type="ECO:0000313" key="10">
    <source>
        <dbReference type="Proteomes" id="UP001073122"/>
    </source>
</evidence>
<comment type="caution">
    <text evidence="9">The sequence shown here is derived from an EMBL/GenBank/DDBJ whole genome shotgun (WGS) entry which is preliminary data.</text>
</comment>
<dbReference type="Pfam" id="PF03150">
    <property type="entry name" value="CCP_MauG"/>
    <property type="match status" value="1"/>
</dbReference>
<dbReference type="InterPro" id="IPR051395">
    <property type="entry name" value="Cytochrome_c_Peroxidase/MauG"/>
</dbReference>
<keyword evidence="6 7" id="KW-0408">Iron</keyword>
<evidence type="ECO:0000256" key="3">
    <source>
        <dbReference type="ARBA" id="ARBA00022723"/>
    </source>
</evidence>
<protein>
    <submittedName>
        <fullName evidence="9">C-type cytochrome</fullName>
    </submittedName>
</protein>
<dbReference type="Pfam" id="PF00034">
    <property type="entry name" value="Cytochrom_C"/>
    <property type="match status" value="1"/>
</dbReference>
<evidence type="ECO:0000256" key="5">
    <source>
        <dbReference type="ARBA" id="ARBA00023002"/>
    </source>
</evidence>